<evidence type="ECO:0000259" key="9">
    <source>
        <dbReference type="PROSITE" id="PS50893"/>
    </source>
</evidence>
<dbReference type="PROSITE" id="PS50893">
    <property type="entry name" value="ABC_TRANSPORTER_2"/>
    <property type="match status" value="1"/>
</dbReference>
<evidence type="ECO:0000256" key="8">
    <source>
        <dbReference type="ARBA" id="ARBA00023136"/>
    </source>
</evidence>
<keyword evidence="11" id="KW-1185">Reference proteome</keyword>
<keyword evidence="8" id="KW-0472">Membrane</keyword>
<evidence type="ECO:0000256" key="5">
    <source>
        <dbReference type="ARBA" id="ARBA00022741"/>
    </source>
</evidence>
<dbReference type="GO" id="GO:0043190">
    <property type="term" value="C:ATP-binding cassette (ABC) transporter complex"/>
    <property type="evidence" value="ECO:0007669"/>
    <property type="project" value="TreeGrafter"/>
</dbReference>
<reference evidence="10 11" key="1">
    <citation type="submission" date="2019-04" db="EMBL/GenBank/DDBJ databases">
        <authorList>
            <person name="Poehlein A."/>
            <person name="Bengelsdorf F.R."/>
            <person name="Duerre P."/>
            <person name="Daniel R."/>
        </authorList>
    </citation>
    <scope>NUCLEOTIDE SEQUENCE [LARGE SCALE GENOMIC DNA]</scope>
    <source>
        <strain evidence="10 11">BS-1</strain>
    </source>
</reference>
<keyword evidence="10" id="KW-0378">Hydrolase</keyword>
<organism evidence="10 11">
    <name type="scientific">Caproiciproducens galactitolivorans</name>
    <dbReference type="NCBI Taxonomy" id="642589"/>
    <lineage>
        <taxon>Bacteria</taxon>
        <taxon>Bacillati</taxon>
        <taxon>Bacillota</taxon>
        <taxon>Clostridia</taxon>
        <taxon>Eubacteriales</taxon>
        <taxon>Acutalibacteraceae</taxon>
        <taxon>Caproiciproducens</taxon>
    </lineage>
</organism>
<evidence type="ECO:0000313" key="11">
    <source>
        <dbReference type="Proteomes" id="UP000297714"/>
    </source>
</evidence>
<evidence type="ECO:0000256" key="4">
    <source>
        <dbReference type="ARBA" id="ARBA00022475"/>
    </source>
</evidence>
<dbReference type="GO" id="GO:0005524">
    <property type="term" value="F:ATP binding"/>
    <property type="evidence" value="ECO:0007669"/>
    <property type="project" value="UniProtKB-KW"/>
</dbReference>
<evidence type="ECO:0000256" key="1">
    <source>
        <dbReference type="ARBA" id="ARBA00004202"/>
    </source>
</evidence>
<dbReference type="InterPro" id="IPR003593">
    <property type="entry name" value="AAA+_ATPase"/>
</dbReference>
<feature type="domain" description="ABC transporter" evidence="9">
    <location>
        <begin position="5"/>
        <end position="243"/>
    </location>
</feature>
<dbReference type="InterPro" id="IPR027417">
    <property type="entry name" value="P-loop_NTPase"/>
</dbReference>
<dbReference type="EMBL" id="SRMQ01000009">
    <property type="protein sequence ID" value="TGJ76010.1"/>
    <property type="molecule type" value="Genomic_DNA"/>
</dbReference>
<dbReference type="AlphaFoldDB" id="A0A4Z0YAL6"/>
<dbReference type="SMART" id="SM00382">
    <property type="entry name" value="AAA"/>
    <property type="match status" value="1"/>
</dbReference>
<dbReference type="Gene3D" id="3.40.50.300">
    <property type="entry name" value="P-loop containing nucleotide triphosphate hydrolases"/>
    <property type="match status" value="1"/>
</dbReference>
<dbReference type="SUPFAM" id="SSF52540">
    <property type="entry name" value="P-loop containing nucleoside triphosphate hydrolases"/>
    <property type="match status" value="1"/>
</dbReference>
<accession>A0A4Z0YAL6</accession>
<dbReference type="Proteomes" id="UP000297714">
    <property type="component" value="Unassembled WGS sequence"/>
</dbReference>
<dbReference type="InterPro" id="IPR015856">
    <property type="entry name" value="ABC_transpr_CbiO/EcfA_su"/>
</dbReference>
<comment type="subcellular location">
    <subcellularLocation>
        <location evidence="1">Cell membrane</location>
        <topology evidence="1">Peripheral membrane protein</topology>
    </subcellularLocation>
</comment>
<proteinExistence type="inferred from homology"/>
<dbReference type="InterPro" id="IPR003439">
    <property type="entry name" value="ABC_transporter-like_ATP-bd"/>
</dbReference>
<protein>
    <submittedName>
        <fullName evidence="10">Nickel import ATP-binding protein NikO</fullName>
        <ecNumber evidence="10">3.6.3.-</ecNumber>
    </submittedName>
</protein>
<dbReference type="FunFam" id="3.40.50.300:FF:000224">
    <property type="entry name" value="Energy-coupling factor transporter ATP-binding protein EcfA"/>
    <property type="match status" value="1"/>
</dbReference>
<keyword evidence="5" id="KW-0547">Nucleotide-binding</keyword>
<evidence type="ECO:0000256" key="6">
    <source>
        <dbReference type="ARBA" id="ARBA00022840"/>
    </source>
</evidence>
<evidence type="ECO:0000256" key="2">
    <source>
        <dbReference type="ARBA" id="ARBA00005417"/>
    </source>
</evidence>
<dbReference type="GO" id="GO:0016887">
    <property type="term" value="F:ATP hydrolysis activity"/>
    <property type="evidence" value="ECO:0007669"/>
    <property type="project" value="InterPro"/>
</dbReference>
<sequence>MNNMIELSDVSYSYEGTPALKNITLRIEKGESVALMGMNGSGKSTLLKLINGILFPDSGTYRFAGEKITHKKMQDPLFSKRFHQKIGFVFQNADTQLFCADVYDEIAFGPRQMGLDEDETEKRVEDCLSLLSIEALRHRQPYHLSGGEKRKVAIASVLSLNPEVLVFDEPLLGLDPRTQRWFVSFLMKLHEAGKTLLVSTHNLEMVQEMAERAVLFDESHTIAADRPAGELLKDVDLLIRTNLVDEYYHHHPGAGHQHFHIHPF</sequence>
<keyword evidence="6 10" id="KW-0067">ATP-binding</keyword>
<dbReference type="GO" id="GO:0042626">
    <property type="term" value="F:ATPase-coupled transmembrane transporter activity"/>
    <property type="evidence" value="ECO:0007669"/>
    <property type="project" value="TreeGrafter"/>
</dbReference>
<name>A0A4Z0YAL6_9FIRM</name>
<dbReference type="PANTHER" id="PTHR43553:SF27">
    <property type="entry name" value="ENERGY-COUPLING FACTOR TRANSPORTER ATP-BINDING PROTEIN ECFA2"/>
    <property type="match status" value="1"/>
</dbReference>
<dbReference type="PROSITE" id="PS00211">
    <property type="entry name" value="ABC_TRANSPORTER_1"/>
    <property type="match status" value="1"/>
</dbReference>
<dbReference type="EC" id="3.6.3.-" evidence="10"/>
<keyword evidence="4" id="KW-1003">Cell membrane</keyword>
<evidence type="ECO:0000256" key="7">
    <source>
        <dbReference type="ARBA" id="ARBA00022967"/>
    </source>
</evidence>
<comment type="similarity">
    <text evidence="2">Belongs to the ABC transporter superfamily.</text>
</comment>
<dbReference type="InterPro" id="IPR050095">
    <property type="entry name" value="ECF_ABC_transporter_ATP-bd"/>
</dbReference>
<gene>
    <name evidence="10" type="primary">nikO</name>
    <name evidence="10" type="ORF">CAGA_19860</name>
</gene>
<dbReference type="InterPro" id="IPR017871">
    <property type="entry name" value="ABC_transporter-like_CS"/>
</dbReference>
<evidence type="ECO:0000313" key="10">
    <source>
        <dbReference type="EMBL" id="TGJ76010.1"/>
    </source>
</evidence>
<keyword evidence="7" id="KW-1278">Translocase</keyword>
<evidence type="ECO:0000256" key="3">
    <source>
        <dbReference type="ARBA" id="ARBA00022448"/>
    </source>
</evidence>
<keyword evidence="3" id="KW-0813">Transport</keyword>
<dbReference type="CDD" id="cd03225">
    <property type="entry name" value="ABC_cobalt_CbiO_domain1"/>
    <property type="match status" value="1"/>
</dbReference>
<comment type="caution">
    <text evidence="10">The sequence shown here is derived from an EMBL/GenBank/DDBJ whole genome shotgun (WGS) entry which is preliminary data.</text>
</comment>
<dbReference type="Pfam" id="PF00005">
    <property type="entry name" value="ABC_tran"/>
    <property type="match status" value="1"/>
</dbReference>
<dbReference type="PANTHER" id="PTHR43553">
    <property type="entry name" value="HEAVY METAL TRANSPORTER"/>
    <property type="match status" value="1"/>
</dbReference>